<comment type="caution">
    <text evidence="4">The sequence shown here is derived from an EMBL/GenBank/DDBJ whole genome shotgun (WGS) entry which is preliminary data.</text>
</comment>
<dbReference type="NCBIfam" id="TIGR01746">
    <property type="entry name" value="Thioester-redct"/>
    <property type="match status" value="1"/>
</dbReference>
<dbReference type="Proteomes" id="UP001500888">
    <property type="component" value="Unassembled WGS sequence"/>
</dbReference>
<evidence type="ECO:0000313" key="5">
    <source>
        <dbReference type="Proteomes" id="UP001500888"/>
    </source>
</evidence>
<dbReference type="PANTHER" id="PTHR44845">
    <property type="entry name" value="CARRIER DOMAIN-CONTAINING PROTEIN"/>
    <property type="match status" value="1"/>
</dbReference>
<reference evidence="5" key="1">
    <citation type="journal article" date="2019" name="Int. J. Syst. Evol. Microbiol.">
        <title>The Global Catalogue of Microorganisms (GCM) 10K type strain sequencing project: providing services to taxonomists for standard genome sequencing and annotation.</title>
        <authorList>
            <consortium name="The Broad Institute Genomics Platform"/>
            <consortium name="The Broad Institute Genome Sequencing Center for Infectious Disease"/>
            <person name="Wu L."/>
            <person name="Ma J."/>
        </authorList>
    </citation>
    <scope>NUCLEOTIDE SEQUENCE [LARGE SCALE GENOMIC DNA]</scope>
    <source>
        <strain evidence="5">JCM 16908</strain>
    </source>
</reference>
<feature type="domain" description="Thioester reductase (TE)" evidence="3">
    <location>
        <begin position="32"/>
        <end position="265"/>
    </location>
</feature>
<accession>A0ABP7IDU3</accession>
<keyword evidence="1" id="KW-0596">Phosphopantetheine</keyword>
<evidence type="ECO:0000256" key="1">
    <source>
        <dbReference type="ARBA" id="ARBA00022450"/>
    </source>
</evidence>
<evidence type="ECO:0000256" key="2">
    <source>
        <dbReference type="ARBA" id="ARBA00022553"/>
    </source>
</evidence>
<protein>
    <recommendedName>
        <fullName evidence="3">Thioester reductase (TE) domain-containing protein</fullName>
    </recommendedName>
</protein>
<sequence>MSRLVADIRVEEELTPRGLPVADILAPKRILLTGVTGFLGAFILEELLRTGEATLHCLVRAATAEEARARVERTLRGYQAWDESYRSRIVVEWGTLEEPLLGLTPERFDELAATIDVIYHCGAKVNFVYPYSALRAANVLGTKEVLRLACRGRAKAVHHMSTIDIFAHGGDRLIAEEEMGDPTGIGDGYSQSKWVAEEMVTTLRDRGLPVVLYRPWIILGHSRTGVTHTTDYSCVLVKGCIQLGAGPANDMALNFMPVDFVSRAVVHLSRQEASFGRTFHFANPRSVDLRDIWQWVVDYGYPFDVIPYEDWCERLRAVDPGNALFPIIPLLSGAFPDEPAPRISTAGTDAALAGTGIECPPMDRELGRKILANLVAIGFLAPPAEVSAAAKQPYAPNVQPV</sequence>
<dbReference type="Pfam" id="PF07993">
    <property type="entry name" value="NAD_binding_4"/>
    <property type="match status" value="1"/>
</dbReference>
<dbReference type="EMBL" id="BAAAZR010000009">
    <property type="protein sequence ID" value="GAA3815969.1"/>
    <property type="molecule type" value="Genomic_DNA"/>
</dbReference>
<dbReference type="Gene3D" id="3.40.50.720">
    <property type="entry name" value="NAD(P)-binding Rossmann-like Domain"/>
    <property type="match status" value="1"/>
</dbReference>
<dbReference type="InterPro" id="IPR010080">
    <property type="entry name" value="Thioester_reductase-like_dom"/>
</dbReference>
<dbReference type="InterPro" id="IPR013120">
    <property type="entry name" value="FAR_NAD-bd"/>
</dbReference>
<dbReference type="CDD" id="cd05235">
    <property type="entry name" value="SDR_e1"/>
    <property type="match status" value="1"/>
</dbReference>
<organism evidence="4 5">
    <name type="scientific">Sphaerisporangium flaviroseum</name>
    <dbReference type="NCBI Taxonomy" id="509199"/>
    <lineage>
        <taxon>Bacteria</taxon>
        <taxon>Bacillati</taxon>
        <taxon>Actinomycetota</taxon>
        <taxon>Actinomycetes</taxon>
        <taxon>Streptosporangiales</taxon>
        <taxon>Streptosporangiaceae</taxon>
        <taxon>Sphaerisporangium</taxon>
    </lineage>
</organism>
<keyword evidence="5" id="KW-1185">Reference proteome</keyword>
<dbReference type="SUPFAM" id="SSF51735">
    <property type="entry name" value="NAD(P)-binding Rossmann-fold domains"/>
    <property type="match status" value="1"/>
</dbReference>
<dbReference type="PANTHER" id="PTHR44845:SF6">
    <property type="entry name" value="BETA-ALANINE-ACTIVATING ENZYME"/>
    <property type="match status" value="1"/>
</dbReference>
<evidence type="ECO:0000259" key="3">
    <source>
        <dbReference type="Pfam" id="PF07993"/>
    </source>
</evidence>
<dbReference type="InterPro" id="IPR036291">
    <property type="entry name" value="NAD(P)-bd_dom_sf"/>
</dbReference>
<evidence type="ECO:0000313" key="4">
    <source>
        <dbReference type="EMBL" id="GAA3815969.1"/>
    </source>
</evidence>
<name>A0ABP7IDU3_9ACTN</name>
<proteinExistence type="predicted"/>
<keyword evidence="2" id="KW-0597">Phosphoprotein</keyword>
<gene>
    <name evidence="4" type="ORF">GCM10022226_40890</name>
</gene>